<feature type="compositionally biased region" description="Polar residues" evidence="1">
    <location>
        <begin position="539"/>
        <end position="558"/>
    </location>
</feature>
<sequence>MSDKDLPNDLVGAIDCFSLKNSEKFENLVECADCIGKDKESIGNNEIAKLMSCSKEDFEEIKCSETGKPYSVSRHDFVKENIERIKKLTVELEVQEEGSSISTKNSPIIIKYINSQKDKKSKDKSLEKTLDLKHEMPKHIEDRINGLKDLNISSKIDRKFSNTVKPLELKKIIAKEELQRKENLKKTASIDEENKLSSRRNSSSRIRNKRTEKSPPKRVASKQPERPASCDLITTSLKSQDVLANKFIKEFEKIIQDLNLNNDDIDLDHTITILTNLRFINNEPGSLSFDNEVSLVDKLWKLFGGNPTIKTSSLMTMCLHIMNLYKANSYFIDENCANIKTWTIVNGINVYSPDEALKIHKQYYDFYQNRRFGIKSYKHHVKTSEESLPKDSGGSLLIKSKSNMSENIGNGIKKPPISRERSYKIHSPGKTKDYGEEKKRPLSRGYRSPNKIVQGLEKHNSSVEGDFSIDCQKSRNRHENDEFYNDKIQKGVLGTRKVREDKAKKIEKIEVLTSKQFRKTNSCEEGKSQSTVHTRKPSYGSSVSSQSRHPINNRNKSISQKDRKPIENPKNKNIADKDKNSKKSQEKGLKIECPVHEPNSCLELVSFETSMMQIDDNNTRNSIIKNTETDIEMYSKDEVKNLGTKIIYIDLGKDDENIECEEDLVLVLNSNEKEIQDKKENYCVFDNKSHIHHVDCFEDKNADRENSETSLGSPNEYEAKVVGKIDKLDDKIGVLEGEGKFDENRLEDDDKIHEEKRGNCGKVGGNFLEEKDTELTTEKQDEIWTFIKTYNLPMNSFEKLKEIFFKK</sequence>
<dbReference type="EMBL" id="MPUH01000023">
    <property type="protein sequence ID" value="OMJ94675.1"/>
    <property type="molecule type" value="Genomic_DNA"/>
</dbReference>
<feature type="region of interest" description="Disordered" evidence="1">
    <location>
        <begin position="405"/>
        <end position="447"/>
    </location>
</feature>
<gene>
    <name evidence="2" type="ORF">SteCoe_2175</name>
</gene>
<accession>A0A1R2D0A8</accession>
<feature type="region of interest" description="Disordered" evidence="1">
    <location>
        <begin position="189"/>
        <end position="226"/>
    </location>
</feature>
<protein>
    <submittedName>
        <fullName evidence="2">Uncharacterized protein</fullName>
    </submittedName>
</protein>
<dbReference type="Proteomes" id="UP000187209">
    <property type="component" value="Unassembled WGS sequence"/>
</dbReference>
<keyword evidence="3" id="KW-1185">Reference proteome</keyword>
<comment type="caution">
    <text evidence="2">The sequence shown here is derived from an EMBL/GenBank/DDBJ whole genome shotgun (WGS) entry which is preliminary data.</text>
</comment>
<proteinExistence type="predicted"/>
<name>A0A1R2D0A8_9CILI</name>
<evidence type="ECO:0000313" key="3">
    <source>
        <dbReference type="Proteomes" id="UP000187209"/>
    </source>
</evidence>
<feature type="compositionally biased region" description="Basic and acidic residues" evidence="1">
    <location>
        <begin position="430"/>
        <end position="440"/>
    </location>
</feature>
<feature type="region of interest" description="Disordered" evidence="1">
    <location>
        <begin position="519"/>
        <end position="590"/>
    </location>
</feature>
<evidence type="ECO:0000313" key="2">
    <source>
        <dbReference type="EMBL" id="OMJ94675.1"/>
    </source>
</evidence>
<reference evidence="2 3" key="1">
    <citation type="submission" date="2016-11" db="EMBL/GenBank/DDBJ databases">
        <title>The macronuclear genome of Stentor coeruleus: a giant cell with tiny introns.</title>
        <authorList>
            <person name="Slabodnick M."/>
            <person name="Ruby J.G."/>
            <person name="Reiff S.B."/>
            <person name="Swart E.C."/>
            <person name="Gosai S."/>
            <person name="Prabakaran S."/>
            <person name="Witkowska E."/>
            <person name="Larue G.E."/>
            <person name="Fisher S."/>
            <person name="Freeman R.M."/>
            <person name="Gunawardena J."/>
            <person name="Chu W."/>
            <person name="Stover N.A."/>
            <person name="Gregory B.D."/>
            <person name="Nowacki M."/>
            <person name="Derisi J."/>
            <person name="Roy S.W."/>
            <person name="Marshall W.F."/>
            <person name="Sood P."/>
        </authorList>
    </citation>
    <scope>NUCLEOTIDE SEQUENCE [LARGE SCALE GENOMIC DNA]</scope>
    <source>
        <strain evidence="2">WM001</strain>
    </source>
</reference>
<dbReference type="AlphaFoldDB" id="A0A1R2D0A8"/>
<organism evidence="2 3">
    <name type="scientific">Stentor coeruleus</name>
    <dbReference type="NCBI Taxonomy" id="5963"/>
    <lineage>
        <taxon>Eukaryota</taxon>
        <taxon>Sar</taxon>
        <taxon>Alveolata</taxon>
        <taxon>Ciliophora</taxon>
        <taxon>Postciliodesmatophora</taxon>
        <taxon>Heterotrichea</taxon>
        <taxon>Heterotrichida</taxon>
        <taxon>Stentoridae</taxon>
        <taxon>Stentor</taxon>
    </lineage>
</organism>
<evidence type="ECO:0000256" key="1">
    <source>
        <dbReference type="SAM" id="MobiDB-lite"/>
    </source>
</evidence>
<feature type="compositionally biased region" description="Basic and acidic residues" evidence="1">
    <location>
        <begin position="559"/>
        <end position="590"/>
    </location>
</feature>